<reference evidence="3 4" key="1">
    <citation type="submission" date="2018-03" db="EMBL/GenBank/DDBJ databases">
        <title>Finding Nemo's genes: A chromosome-scale reference assembly of the genome of the orange clownfish Amphiprion percula.</title>
        <authorList>
            <person name="Lehmann R."/>
        </authorList>
    </citation>
    <scope>NUCLEOTIDE SEQUENCE</scope>
</reference>
<keyword evidence="4" id="KW-1185">Reference proteome</keyword>
<dbReference type="Proteomes" id="UP000265080">
    <property type="component" value="Chromosome 9"/>
</dbReference>
<sequence>MSCPAVQLLGVGAPEPLILLHQRLLLAEQETEGLIRDLCELGVSRDQILESSERLGPLSPLKMRWTLGDESILWEKYDSLVNQMCHMESLLQTLKLTVFRLETDRELDPSHTAHLKQQLAALQRESQEEQQASRKELIKLRDQLLQAYQERDEARTQVQRLEDTLEAAAAMTEQMMQESTRSNDAIKSFSELLRRVEDMERVVEMERRQVPAANMTSASGLPGSAAADRLPGPACGGPV</sequence>
<accession>A0A3P8RVW4</accession>
<feature type="region of interest" description="Disordered" evidence="2">
    <location>
        <begin position="215"/>
        <end position="239"/>
    </location>
</feature>
<keyword evidence="1" id="KW-0175">Coiled coil</keyword>
<dbReference type="GeneTree" id="ENSGT00940000167666"/>
<dbReference type="OMA" id="HSARGCH"/>
<organism evidence="3 4">
    <name type="scientific">Amphiprion percula</name>
    <name type="common">Orange clownfish</name>
    <name type="synonym">Lutjanus percula</name>
    <dbReference type="NCBI Taxonomy" id="161767"/>
    <lineage>
        <taxon>Eukaryota</taxon>
        <taxon>Metazoa</taxon>
        <taxon>Chordata</taxon>
        <taxon>Craniata</taxon>
        <taxon>Vertebrata</taxon>
        <taxon>Euteleostomi</taxon>
        <taxon>Actinopterygii</taxon>
        <taxon>Neopterygii</taxon>
        <taxon>Teleostei</taxon>
        <taxon>Neoteleostei</taxon>
        <taxon>Acanthomorphata</taxon>
        <taxon>Ovalentaria</taxon>
        <taxon>Pomacentridae</taxon>
        <taxon>Amphiprion</taxon>
    </lineage>
</organism>
<dbReference type="PANTHER" id="PTHR35352:SF1">
    <property type="entry name" value="COILED-COIL DOMAIN-CONTAINING PROTEIN 150"/>
    <property type="match status" value="1"/>
</dbReference>
<dbReference type="InterPro" id="IPR038807">
    <property type="entry name" value="CCDC150"/>
</dbReference>
<dbReference type="PANTHER" id="PTHR35352">
    <property type="entry name" value="COILED-COIL DOMAIN-CONTAINING PROTEIN 150"/>
    <property type="match status" value="1"/>
</dbReference>
<evidence type="ECO:0000313" key="4">
    <source>
        <dbReference type="Proteomes" id="UP000265080"/>
    </source>
</evidence>
<protein>
    <submittedName>
        <fullName evidence="3">Uncharacterized protein</fullName>
    </submittedName>
</protein>
<reference evidence="3" key="2">
    <citation type="submission" date="2025-08" db="UniProtKB">
        <authorList>
            <consortium name="Ensembl"/>
        </authorList>
    </citation>
    <scope>IDENTIFICATION</scope>
</reference>
<evidence type="ECO:0000256" key="1">
    <source>
        <dbReference type="SAM" id="Coils"/>
    </source>
</evidence>
<reference evidence="3" key="3">
    <citation type="submission" date="2025-09" db="UniProtKB">
        <authorList>
            <consortium name="Ensembl"/>
        </authorList>
    </citation>
    <scope>IDENTIFICATION</scope>
</reference>
<name>A0A3P8RVW4_AMPPE</name>
<dbReference type="Ensembl" id="ENSAPET00000004106.1">
    <property type="protein sequence ID" value="ENSAPEP00000003997.1"/>
    <property type="gene ID" value="ENSAPEG00000002876.1"/>
</dbReference>
<evidence type="ECO:0000256" key="2">
    <source>
        <dbReference type="SAM" id="MobiDB-lite"/>
    </source>
</evidence>
<dbReference type="STRING" id="161767.ENSAPEP00000003997"/>
<proteinExistence type="predicted"/>
<dbReference type="AlphaFoldDB" id="A0A3P8RVW4"/>
<evidence type="ECO:0000313" key="3">
    <source>
        <dbReference type="Ensembl" id="ENSAPEP00000003997.1"/>
    </source>
</evidence>
<feature type="coiled-coil region" evidence="1">
    <location>
        <begin position="112"/>
        <end position="209"/>
    </location>
</feature>